<accession>A0A7W9PEE2</accession>
<organism evidence="1 2">
    <name type="scientific">Nocardia transvalensis</name>
    <dbReference type="NCBI Taxonomy" id="37333"/>
    <lineage>
        <taxon>Bacteria</taxon>
        <taxon>Bacillati</taxon>
        <taxon>Actinomycetota</taxon>
        <taxon>Actinomycetes</taxon>
        <taxon>Mycobacteriales</taxon>
        <taxon>Nocardiaceae</taxon>
        <taxon>Nocardia</taxon>
    </lineage>
</organism>
<dbReference type="SUPFAM" id="SSF50814">
    <property type="entry name" value="Lipocalins"/>
    <property type="match status" value="1"/>
</dbReference>
<dbReference type="Gene3D" id="2.40.128.20">
    <property type="match status" value="1"/>
</dbReference>
<dbReference type="Proteomes" id="UP000540412">
    <property type="component" value="Unassembled WGS sequence"/>
</dbReference>
<gene>
    <name evidence="1" type="ORF">BJY24_003471</name>
</gene>
<dbReference type="RefSeq" id="WP_040750689.1">
    <property type="nucleotide sequence ID" value="NZ_JACHIT010000001.1"/>
</dbReference>
<name>A0A7W9PEE2_9NOCA</name>
<dbReference type="NCBIfam" id="NF040572">
    <property type="entry name" value="heme_bind_FMP"/>
    <property type="match status" value="1"/>
</dbReference>
<dbReference type="InterPro" id="IPR012674">
    <property type="entry name" value="Calycin"/>
</dbReference>
<comment type="caution">
    <text evidence="1">The sequence shown here is derived from an EMBL/GenBank/DDBJ whole genome shotgun (WGS) entry which is preliminary data.</text>
</comment>
<dbReference type="AlphaFoldDB" id="A0A7W9PEE2"/>
<proteinExistence type="predicted"/>
<dbReference type="InterPro" id="IPR047975">
    <property type="entry name" value="Heme_bind_FMP"/>
</dbReference>
<evidence type="ECO:0000313" key="2">
    <source>
        <dbReference type="Proteomes" id="UP000540412"/>
    </source>
</evidence>
<protein>
    <recommendedName>
        <fullName evidence="3">THAP4-like heme-binding beta-barrel domain-containing protein</fullName>
    </recommendedName>
</protein>
<dbReference type="EMBL" id="JACHIT010000001">
    <property type="protein sequence ID" value="MBB5914604.1"/>
    <property type="molecule type" value="Genomic_DNA"/>
</dbReference>
<sequence length="281" mass="30055">MSIVFRAAAPESASLTDLGPLQNLPGTWMGTGFSLAELPDHEGGAPFRLRLDATHETLTFTEIGAPILNRGNVQDDIVFRGVRYLQQISSAQTAESLHVENGMWLFVPPTSAPQAGPTVVRMGTIPHGDSFLAQGAPVADVPGAPEIPPLESTPPGFPFGEGYFPPPGTVLPPGIPDEALRNPAALLRQVLKEQTVVHTTTLSVRTGPGDIRNIGFVTANANATTLRAILWIETIQRPDGTETLQLQYSQHSILRFPAGPNPDPAVPIDWPHIQVGTLVKQ</sequence>
<reference evidence="1 2" key="1">
    <citation type="submission" date="2020-08" db="EMBL/GenBank/DDBJ databases">
        <title>Sequencing the genomes of 1000 actinobacteria strains.</title>
        <authorList>
            <person name="Klenk H.-P."/>
        </authorList>
    </citation>
    <scope>NUCLEOTIDE SEQUENCE [LARGE SCALE GENOMIC DNA]</scope>
    <source>
        <strain evidence="1 2">DSM 43582</strain>
    </source>
</reference>
<keyword evidence="2" id="KW-1185">Reference proteome</keyword>
<evidence type="ECO:0000313" key="1">
    <source>
        <dbReference type="EMBL" id="MBB5914604.1"/>
    </source>
</evidence>
<evidence type="ECO:0008006" key="3">
    <source>
        <dbReference type="Google" id="ProtNLM"/>
    </source>
</evidence>